<gene>
    <name evidence="1" type="ORF">F383_25385</name>
</gene>
<dbReference type="EMBL" id="KN412359">
    <property type="protein sequence ID" value="KHG19192.1"/>
    <property type="molecule type" value="Genomic_DNA"/>
</dbReference>
<dbReference type="AlphaFoldDB" id="A0A0B0P2R7"/>
<organism evidence="1 2">
    <name type="scientific">Gossypium arboreum</name>
    <name type="common">Tree cotton</name>
    <name type="synonym">Gossypium nanking</name>
    <dbReference type="NCBI Taxonomy" id="29729"/>
    <lineage>
        <taxon>Eukaryota</taxon>
        <taxon>Viridiplantae</taxon>
        <taxon>Streptophyta</taxon>
        <taxon>Embryophyta</taxon>
        <taxon>Tracheophyta</taxon>
        <taxon>Spermatophyta</taxon>
        <taxon>Magnoliopsida</taxon>
        <taxon>eudicotyledons</taxon>
        <taxon>Gunneridae</taxon>
        <taxon>Pentapetalae</taxon>
        <taxon>rosids</taxon>
        <taxon>malvids</taxon>
        <taxon>Malvales</taxon>
        <taxon>Malvaceae</taxon>
        <taxon>Malvoideae</taxon>
        <taxon>Gossypium</taxon>
    </lineage>
</organism>
<proteinExistence type="predicted"/>
<accession>A0A0B0P2R7</accession>
<evidence type="ECO:0000313" key="1">
    <source>
        <dbReference type="EMBL" id="KHG19192.1"/>
    </source>
</evidence>
<protein>
    <submittedName>
        <fullName evidence="1">Uncharacterized protein</fullName>
    </submittedName>
</protein>
<sequence>MLHGRVSPDVVIELKSKCSTRPHTRACDRSCGTSQYALQFWHGLIHERVWLFRRAHGRVVRRVTQVCILSSFYTAWHTGLPSVV</sequence>
<keyword evidence="2" id="KW-1185">Reference proteome</keyword>
<name>A0A0B0P2R7_GOSAR</name>
<reference evidence="2" key="1">
    <citation type="submission" date="2014-09" db="EMBL/GenBank/DDBJ databases">
        <authorList>
            <person name="Mudge J."/>
            <person name="Ramaraj T."/>
            <person name="Lindquist I.E."/>
            <person name="Bharti A.K."/>
            <person name="Sundararajan A."/>
            <person name="Cameron C.T."/>
            <person name="Woodward J.E."/>
            <person name="May G.D."/>
            <person name="Brubaker C."/>
            <person name="Broadhvest J."/>
            <person name="Wilkins T.A."/>
        </authorList>
    </citation>
    <scope>NUCLEOTIDE SEQUENCE</scope>
    <source>
        <strain evidence="2">cv. AKA8401</strain>
    </source>
</reference>
<dbReference type="Proteomes" id="UP000032142">
    <property type="component" value="Unassembled WGS sequence"/>
</dbReference>
<evidence type="ECO:0000313" key="2">
    <source>
        <dbReference type="Proteomes" id="UP000032142"/>
    </source>
</evidence>